<protein>
    <submittedName>
        <fullName evidence="2">Uncharacterized protein</fullName>
    </submittedName>
</protein>
<evidence type="ECO:0000313" key="3">
    <source>
        <dbReference type="Proteomes" id="UP000053413"/>
    </source>
</evidence>
<gene>
    <name evidence="2" type="ORF">ADL28_31955</name>
</gene>
<name>A0A0X3VTM6_STRVO</name>
<dbReference type="AlphaFoldDB" id="A0A0X3VTM6"/>
<evidence type="ECO:0000313" key="2">
    <source>
        <dbReference type="EMBL" id="KUL47622.1"/>
    </source>
</evidence>
<reference evidence="3" key="1">
    <citation type="submission" date="2015-10" db="EMBL/GenBank/DDBJ databases">
        <authorList>
            <person name="Ju K.-S."/>
            <person name="Doroghazi J.R."/>
            <person name="Metcalf W.W."/>
        </authorList>
    </citation>
    <scope>NUCLEOTIDE SEQUENCE [LARGE SCALE GENOMIC DNA]</scope>
    <source>
        <strain evidence="3">NRRL F-8817</strain>
    </source>
</reference>
<feature type="region of interest" description="Disordered" evidence="1">
    <location>
        <begin position="34"/>
        <end position="59"/>
    </location>
</feature>
<organism evidence="2 3">
    <name type="scientific">Streptomyces violaceusniger</name>
    <dbReference type="NCBI Taxonomy" id="68280"/>
    <lineage>
        <taxon>Bacteria</taxon>
        <taxon>Bacillati</taxon>
        <taxon>Actinomycetota</taxon>
        <taxon>Actinomycetes</taxon>
        <taxon>Kitasatosporales</taxon>
        <taxon>Streptomycetaceae</taxon>
        <taxon>Streptomyces</taxon>
        <taxon>Streptomyces violaceusniger group</taxon>
    </lineage>
</organism>
<dbReference type="Proteomes" id="UP000053413">
    <property type="component" value="Unassembled WGS sequence"/>
</dbReference>
<comment type="caution">
    <text evidence="2">The sequence shown here is derived from an EMBL/GenBank/DDBJ whole genome shotgun (WGS) entry which is preliminary data.</text>
</comment>
<feature type="compositionally biased region" description="Polar residues" evidence="1">
    <location>
        <begin position="43"/>
        <end position="59"/>
    </location>
</feature>
<dbReference type="EMBL" id="LLZJ01000384">
    <property type="protein sequence ID" value="KUL47622.1"/>
    <property type="molecule type" value="Genomic_DNA"/>
</dbReference>
<proteinExistence type="predicted"/>
<evidence type="ECO:0000256" key="1">
    <source>
        <dbReference type="SAM" id="MobiDB-lite"/>
    </source>
</evidence>
<accession>A0A0X3VTM6</accession>
<sequence>MASLASQSAMTARAAAAAEGSWLGTAAVAMRSMVSSSRRGRNTVASQLSSGTVIQLSRR</sequence>